<dbReference type="SUPFAM" id="SSF54980">
    <property type="entry name" value="EF-G C-terminal domain-like"/>
    <property type="match status" value="1"/>
</dbReference>
<evidence type="ECO:0000313" key="5">
    <source>
        <dbReference type="Proteomes" id="UP000184052"/>
    </source>
</evidence>
<dbReference type="InterPro" id="IPR035647">
    <property type="entry name" value="EFG_III/V"/>
</dbReference>
<dbReference type="PROSITE" id="PS00910">
    <property type="entry name" value="UPF0029"/>
    <property type="match status" value="1"/>
</dbReference>
<feature type="domain" description="UPF0029" evidence="3">
    <location>
        <begin position="140"/>
        <end position="194"/>
    </location>
</feature>
<dbReference type="AlphaFoldDB" id="A0A1M6D2Y0"/>
<evidence type="ECO:0000313" key="4">
    <source>
        <dbReference type="EMBL" id="SHI67434.1"/>
    </source>
</evidence>
<dbReference type="InterPro" id="IPR001498">
    <property type="entry name" value="Impact_N"/>
</dbReference>
<dbReference type="OrthoDB" id="9813771at2"/>
<dbReference type="InterPro" id="IPR020568">
    <property type="entry name" value="Ribosomal_Su5_D2-typ_SF"/>
</dbReference>
<dbReference type="EMBL" id="FQZL01000006">
    <property type="protein sequence ID" value="SHI67434.1"/>
    <property type="molecule type" value="Genomic_DNA"/>
</dbReference>
<dbReference type="RefSeq" id="WP_073047413.1">
    <property type="nucleotide sequence ID" value="NZ_FQZL01000006.1"/>
</dbReference>
<dbReference type="InterPro" id="IPR015269">
    <property type="entry name" value="UPF0029_Impact_C"/>
</dbReference>
<evidence type="ECO:0000259" key="2">
    <source>
        <dbReference type="Pfam" id="PF01205"/>
    </source>
</evidence>
<reference evidence="4 5" key="1">
    <citation type="submission" date="2016-11" db="EMBL/GenBank/DDBJ databases">
        <authorList>
            <person name="Jaros S."/>
            <person name="Januszkiewicz K."/>
            <person name="Wedrychowicz H."/>
        </authorList>
    </citation>
    <scope>NUCLEOTIDE SEQUENCE [LARGE SCALE GENOMIC DNA]</scope>
    <source>
        <strain evidence="4 5">DSM 17477</strain>
    </source>
</reference>
<dbReference type="InterPro" id="IPR020569">
    <property type="entry name" value="UPF0029_Impact_CS"/>
</dbReference>
<gene>
    <name evidence="4" type="ORF">SAMN02745751_00760</name>
</gene>
<dbReference type="GO" id="GO:0005737">
    <property type="term" value="C:cytoplasm"/>
    <property type="evidence" value="ECO:0007669"/>
    <property type="project" value="TreeGrafter"/>
</dbReference>
<organism evidence="4 5">
    <name type="scientific">Dethiosulfatibacter aminovorans DSM 17477</name>
    <dbReference type="NCBI Taxonomy" id="1121476"/>
    <lineage>
        <taxon>Bacteria</taxon>
        <taxon>Bacillati</taxon>
        <taxon>Bacillota</taxon>
        <taxon>Tissierellia</taxon>
        <taxon>Dethiosulfatibacter</taxon>
    </lineage>
</organism>
<comment type="similarity">
    <text evidence="1">Belongs to the IMPACT family.</text>
</comment>
<dbReference type="InterPro" id="IPR023582">
    <property type="entry name" value="Impact"/>
</dbReference>
<evidence type="ECO:0000259" key="3">
    <source>
        <dbReference type="Pfam" id="PF09186"/>
    </source>
</evidence>
<feature type="domain" description="Impact N-terminal" evidence="2">
    <location>
        <begin position="20"/>
        <end position="123"/>
    </location>
</feature>
<dbReference type="GO" id="GO:0006446">
    <property type="term" value="P:regulation of translational initiation"/>
    <property type="evidence" value="ECO:0007669"/>
    <property type="project" value="TreeGrafter"/>
</dbReference>
<dbReference type="Gene3D" id="3.30.70.240">
    <property type="match status" value="1"/>
</dbReference>
<dbReference type="SUPFAM" id="SSF54211">
    <property type="entry name" value="Ribosomal protein S5 domain 2-like"/>
    <property type="match status" value="1"/>
</dbReference>
<dbReference type="Pfam" id="PF09186">
    <property type="entry name" value="DUF1949"/>
    <property type="match status" value="1"/>
</dbReference>
<accession>A0A1M6D2Y0</accession>
<dbReference type="PANTHER" id="PTHR16301">
    <property type="entry name" value="IMPACT-RELATED"/>
    <property type="match status" value="1"/>
</dbReference>
<dbReference type="PANTHER" id="PTHR16301:SF20">
    <property type="entry name" value="IMPACT FAMILY MEMBER YIGZ"/>
    <property type="match status" value="1"/>
</dbReference>
<name>A0A1M6D2Y0_9FIRM</name>
<proteinExistence type="inferred from homology"/>
<sequence length="216" mass="24302">MTASFKTILKSESDEITISKSKFIGYAFPVETEEEAAAHIQEIKTKHRDARHNVYAYIIGEKSNIQRYTDDGEPSGTGGIPIINYMKSMELTNILVVVTRYFGGIKLGTGGLARAYSKAAKLAVEKSIIAEAREFACFRISVDYTLLGKIDNYLNNTGIHVSQRDYLEKVNIELIVEVEEYEGVKTELRDLTSDNISIELMYKRHYLSDGKSILNV</sequence>
<dbReference type="InterPro" id="IPR015796">
    <property type="entry name" value="Impact_YigZ-like"/>
</dbReference>
<protein>
    <submittedName>
        <fullName evidence="4">Uncharacterized protein, YigZ family</fullName>
    </submittedName>
</protein>
<evidence type="ECO:0000256" key="1">
    <source>
        <dbReference type="ARBA" id="ARBA00007665"/>
    </source>
</evidence>
<dbReference type="Gene3D" id="3.30.230.30">
    <property type="entry name" value="Impact, N-terminal domain"/>
    <property type="match status" value="1"/>
</dbReference>
<dbReference type="Proteomes" id="UP000184052">
    <property type="component" value="Unassembled WGS sequence"/>
</dbReference>
<dbReference type="STRING" id="1121476.SAMN02745751_00760"/>
<dbReference type="Pfam" id="PF01205">
    <property type="entry name" value="Impact_N"/>
    <property type="match status" value="1"/>
</dbReference>
<dbReference type="InterPro" id="IPR036956">
    <property type="entry name" value="Impact_N_sf"/>
</dbReference>
<dbReference type="NCBIfam" id="TIGR00257">
    <property type="entry name" value="IMPACT_YIGZ"/>
    <property type="match status" value="1"/>
</dbReference>
<keyword evidence="5" id="KW-1185">Reference proteome</keyword>